<evidence type="ECO:0000313" key="1">
    <source>
        <dbReference type="EMBL" id="JAF99799.1"/>
    </source>
</evidence>
<organism evidence="1">
    <name type="scientific">Lygus hesperus</name>
    <name type="common">Western plant bug</name>
    <dbReference type="NCBI Taxonomy" id="30085"/>
    <lineage>
        <taxon>Eukaryota</taxon>
        <taxon>Metazoa</taxon>
        <taxon>Ecdysozoa</taxon>
        <taxon>Arthropoda</taxon>
        <taxon>Hexapoda</taxon>
        <taxon>Insecta</taxon>
        <taxon>Pterygota</taxon>
        <taxon>Neoptera</taxon>
        <taxon>Paraneoptera</taxon>
        <taxon>Hemiptera</taxon>
        <taxon>Heteroptera</taxon>
        <taxon>Panheteroptera</taxon>
        <taxon>Cimicomorpha</taxon>
        <taxon>Miridae</taxon>
        <taxon>Mirini</taxon>
        <taxon>Lygus</taxon>
    </lineage>
</organism>
<dbReference type="AlphaFoldDB" id="A0A0A9W4L9"/>
<reference evidence="1" key="2">
    <citation type="submission" date="2014-07" db="EMBL/GenBank/DDBJ databases">
        <authorList>
            <person name="Hull J."/>
        </authorList>
    </citation>
    <scope>NUCLEOTIDE SEQUENCE</scope>
</reference>
<proteinExistence type="predicted"/>
<accession>A0A0A9W4L9</accession>
<reference evidence="1" key="1">
    <citation type="journal article" date="2014" name="PLoS ONE">
        <title>Transcriptome-Based Identification of ABC Transporters in the Western Tarnished Plant Bug Lygus hesperus.</title>
        <authorList>
            <person name="Hull J.J."/>
            <person name="Chaney K."/>
            <person name="Geib S.M."/>
            <person name="Fabrick J.A."/>
            <person name="Brent C.S."/>
            <person name="Walsh D."/>
            <person name="Lavine L.C."/>
        </authorList>
    </citation>
    <scope>NUCLEOTIDE SEQUENCE</scope>
</reference>
<name>A0A0A9W4L9_LYGHE</name>
<protein>
    <submittedName>
        <fullName evidence="1">Uncharacterized protein VP4</fullName>
    </submittedName>
</protein>
<sequence>MSQLQSELYDIFSYAFQMLKKPAAQESRVKISEEVIKFLELLKNQLIEPKIQHHNFTRDFFSWLALQVFSVTLDKELQSTSDLIVETFLQILEIHSLMILSY</sequence>
<gene>
    <name evidence="1" type="primary">VP4_1</name>
    <name evidence="1" type="ORF">CM83_99537</name>
</gene>
<dbReference type="EMBL" id="GBHO01043804">
    <property type="protein sequence ID" value="JAF99799.1"/>
    <property type="molecule type" value="Transcribed_RNA"/>
</dbReference>